<evidence type="ECO:0000313" key="10">
    <source>
        <dbReference type="EMBL" id="MDR5894854.1"/>
    </source>
</evidence>
<keyword evidence="11" id="KW-1185">Reference proteome</keyword>
<gene>
    <name evidence="10" type="ORF">QC825_02045</name>
</gene>
<dbReference type="SUPFAM" id="SSF111369">
    <property type="entry name" value="HlyD-like secretion proteins"/>
    <property type="match status" value="1"/>
</dbReference>
<dbReference type="Pfam" id="PF25876">
    <property type="entry name" value="HH_MFP_RND"/>
    <property type="match status" value="1"/>
</dbReference>
<comment type="subcellular location">
    <subcellularLocation>
        <location evidence="1">Membrane</location>
        <topology evidence="1">Single-pass membrane protein</topology>
    </subcellularLocation>
</comment>
<dbReference type="InterPro" id="IPR058624">
    <property type="entry name" value="MdtA-like_HH"/>
</dbReference>
<protein>
    <submittedName>
        <fullName evidence="10">HlyD family secretion protein</fullName>
    </submittedName>
</protein>
<keyword evidence="3" id="KW-0812">Transmembrane</keyword>
<evidence type="ECO:0000256" key="1">
    <source>
        <dbReference type="ARBA" id="ARBA00004167"/>
    </source>
</evidence>
<evidence type="ECO:0000256" key="5">
    <source>
        <dbReference type="ARBA" id="ARBA00023136"/>
    </source>
</evidence>
<keyword evidence="5" id="KW-0472">Membrane</keyword>
<feature type="domain" description="Multidrug resistance protein MdtA-like alpha-helical hairpin" evidence="7">
    <location>
        <begin position="87"/>
        <end position="152"/>
    </location>
</feature>
<evidence type="ECO:0000256" key="3">
    <source>
        <dbReference type="ARBA" id="ARBA00022692"/>
    </source>
</evidence>
<dbReference type="Pfam" id="PF25917">
    <property type="entry name" value="BSH_RND"/>
    <property type="match status" value="1"/>
</dbReference>
<evidence type="ECO:0000259" key="8">
    <source>
        <dbReference type="Pfam" id="PF25917"/>
    </source>
</evidence>
<feature type="domain" description="Multidrug resistance protein MdtA-like barrel-sandwich hybrid" evidence="8">
    <location>
        <begin position="47"/>
        <end position="186"/>
    </location>
</feature>
<evidence type="ECO:0000313" key="11">
    <source>
        <dbReference type="Proteomes" id="UP001269375"/>
    </source>
</evidence>
<dbReference type="PANTHER" id="PTHR30367:SF1">
    <property type="entry name" value="MULTIDRUG RESISTANCE PROTEIN MDTN"/>
    <property type="match status" value="1"/>
</dbReference>
<proteinExistence type="inferred from homology"/>
<dbReference type="Gene3D" id="1.10.287.470">
    <property type="entry name" value="Helix hairpin bin"/>
    <property type="match status" value="1"/>
</dbReference>
<evidence type="ECO:0000256" key="2">
    <source>
        <dbReference type="ARBA" id="ARBA00009477"/>
    </source>
</evidence>
<evidence type="ECO:0000256" key="6">
    <source>
        <dbReference type="SAM" id="Coils"/>
    </source>
</evidence>
<keyword evidence="6" id="KW-0175">Coiled coil</keyword>
<dbReference type="Gene3D" id="2.40.50.100">
    <property type="match status" value="1"/>
</dbReference>
<comment type="similarity">
    <text evidence="2">Belongs to the membrane fusion protein (MFP) (TC 8.A.1) family.</text>
</comment>
<organism evidence="10 11">
    <name type="scientific">Larsenimonas suaedae</name>
    <dbReference type="NCBI Taxonomy" id="1851019"/>
    <lineage>
        <taxon>Bacteria</taxon>
        <taxon>Pseudomonadati</taxon>
        <taxon>Pseudomonadota</taxon>
        <taxon>Gammaproteobacteria</taxon>
        <taxon>Oceanospirillales</taxon>
        <taxon>Halomonadaceae</taxon>
        <taxon>Larsenimonas</taxon>
    </lineage>
</organism>
<dbReference type="NCBIfam" id="TIGR01730">
    <property type="entry name" value="RND_mfp"/>
    <property type="match status" value="1"/>
</dbReference>
<dbReference type="EMBL" id="JARWAO010000001">
    <property type="protein sequence ID" value="MDR5894854.1"/>
    <property type="molecule type" value="Genomic_DNA"/>
</dbReference>
<sequence>MPRINRKPLRLLLTCALLVLATIAVVQIWQHYMHDPWTRDGRVRADVVRVGADVSGLVDGLSVHDNEYVEKGQVLYTIDKARYQLALDQAKANLDQLKVDLDNARQRYQRRKRLKQFVSAEERDDAEFSYRAAQASVNQANVAVRKAELDLDRAIVRAPVDGYVTNLLLRPGQYVSSGTETLTVVDAHSFYVLGYFEETKLARIQPGMHARIKLMSWETPITGHVQSIARGIADNSLTSHAEGLQSVDPTFDWVRLAQRIPVRIAIDHLPEGVTLAAGLSATVYIGDPLPADESKWQAGLRRWLEGFFNV</sequence>
<name>A0ABU1GS51_9GAMM</name>
<evidence type="ECO:0000259" key="7">
    <source>
        <dbReference type="Pfam" id="PF25876"/>
    </source>
</evidence>
<evidence type="ECO:0000259" key="9">
    <source>
        <dbReference type="Pfam" id="PF25963"/>
    </source>
</evidence>
<dbReference type="Gene3D" id="2.40.30.170">
    <property type="match status" value="1"/>
</dbReference>
<evidence type="ECO:0000256" key="4">
    <source>
        <dbReference type="ARBA" id="ARBA00022989"/>
    </source>
</evidence>
<feature type="coiled-coil region" evidence="6">
    <location>
        <begin position="80"/>
        <end position="114"/>
    </location>
</feature>
<dbReference type="Proteomes" id="UP001269375">
    <property type="component" value="Unassembled WGS sequence"/>
</dbReference>
<dbReference type="RefSeq" id="WP_251592819.1">
    <property type="nucleotide sequence ID" value="NZ_JAMLJI010000002.1"/>
</dbReference>
<dbReference type="InterPro" id="IPR058634">
    <property type="entry name" value="AaeA-lik-b-barrel"/>
</dbReference>
<comment type="caution">
    <text evidence="10">The sequence shown here is derived from an EMBL/GenBank/DDBJ whole genome shotgun (WGS) entry which is preliminary data.</text>
</comment>
<dbReference type="PANTHER" id="PTHR30367">
    <property type="entry name" value="P-HYDROXYBENZOIC ACID EFFLUX PUMP SUBUNIT AAEA-RELATED"/>
    <property type="match status" value="1"/>
</dbReference>
<reference evidence="10 11" key="1">
    <citation type="submission" date="2023-04" db="EMBL/GenBank/DDBJ databases">
        <title>A long-awaited taxogenomic arrangement of the family Halomonadaceae.</title>
        <authorList>
            <person name="De La Haba R."/>
            <person name="Chuvochina M."/>
            <person name="Wittouck S."/>
            <person name="Arahal D.R."/>
            <person name="Sanchez-Porro C."/>
            <person name="Hugenholtz P."/>
            <person name="Ventosa A."/>
        </authorList>
    </citation>
    <scope>NUCLEOTIDE SEQUENCE [LARGE SCALE GENOMIC DNA]</scope>
    <source>
        <strain evidence="10 11">DSM 22428</strain>
    </source>
</reference>
<accession>A0ABU1GS51</accession>
<dbReference type="InterPro" id="IPR050393">
    <property type="entry name" value="MFP_Efflux_Pump"/>
</dbReference>
<keyword evidence="4" id="KW-1133">Transmembrane helix</keyword>
<dbReference type="InterPro" id="IPR006143">
    <property type="entry name" value="RND_pump_MFP"/>
</dbReference>
<dbReference type="InterPro" id="IPR058625">
    <property type="entry name" value="MdtA-like_BSH"/>
</dbReference>
<dbReference type="Pfam" id="PF25963">
    <property type="entry name" value="Beta-barrel_AAEA"/>
    <property type="match status" value="1"/>
</dbReference>
<feature type="domain" description="p-hydroxybenzoic acid efflux pump subunit AaeA-like beta-barrel" evidence="9">
    <location>
        <begin position="189"/>
        <end position="285"/>
    </location>
</feature>